<dbReference type="PANTHER" id="PTHR46766">
    <property type="entry name" value="GLUTAMINE-RICH PROTEIN 2"/>
    <property type="match status" value="1"/>
</dbReference>
<dbReference type="PANTHER" id="PTHR46766:SF1">
    <property type="entry name" value="GLUTAMINE-RICH PROTEIN 2"/>
    <property type="match status" value="1"/>
</dbReference>
<proteinExistence type="predicted"/>
<evidence type="ECO:0000256" key="1">
    <source>
        <dbReference type="SAM" id="MobiDB-lite"/>
    </source>
</evidence>
<dbReference type="RefSeq" id="WP_218477314.1">
    <property type="nucleotide sequence ID" value="NZ_BAABJN010000015.1"/>
</dbReference>
<dbReference type="Proteomes" id="UP000694257">
    <property type="component" value="Chromosome"/>
</dbReference>
<feature type="region of interest" description="Disordered" evidence="1">
    <location>
        <begin position="328"/>
        <end position="366"/>
    </location>
</feature>
<evidence type="ECO:0000259" key="2">
    <source>
        <dbReference type="Pfam" id="PF00823"/>
    </source>
</evidence>
<dbReference type="EMBL" id="CP078145">
    <property type="protein sequence ID" value="QXN94674.1"/>
    <property type="molecule type" value="Genomic_DNA"/>
</dbReference>
<evidence type="ECO:0000313" key="3">
    <source>
        <dbReference type="EMBL" id="QXN94674.1"/>
    </source>
</evidence>
<gene>
    <name evidence="3" type="ORF">KV110_17430</name>
</gene>
<feature type="domain" description="PPE" evidence="2">
    <location>
        <begin position="4"/>
        <end position="158"/>
    </location>
</feature>
<sequence>MFWFWALPPEVNSMRLFTGPGPMPMLGAAAAYKSVADGLTAAAIGAQSHVQELMATWRGPTAAKAQQAYLKHSTWLFQQAALYNVMAAKGTAQASAVSAAQATMPPLPLILANRMASAALVATNTMGQNTAPIAANEAVYMSMWAAAAGSMYGYLGQTLGNITAMPSPTVAPSITIGAPTAMEPSMLLKEFSPVEGGGVPNDAAPVDPGVSTGNPADASGSTPDPAAVTPDLVQEELPITESVLPQDPYDDLAGSAGTGAEPLGFFGTSPTSPTLAGLQGGMGSMVAIGMTNGGLGALSGASTGYRLPSNWPAGSGTAFGPAPGAAAAAPVAQSVPPRSATASGARIRHRRDENGDSTTLFDPNRATDVPALEKSVVVGVIEYVDDEQPH</sequence>
<feature type="region of interest" description="Disordered" evidence="1">
    <location>
        <begin position="194"/>
        <end position="228"/>
    </location>
</feature>
<dbReference type="InterPro" id="IPR000030">
    <property type="entry name" value="PPE_dom"/>
</dbReference>
<accession>A0ABX8RYD8</accession>
<feature type="compositionally biased region" description="Low complexity" evidence="1">
    <location>
        <begin position="328"/>
        <end position="340"/>
    </location>
</feature>
<organism evidence="3 4">
    <name type="scientific">Nocardia iowensis</name>
    <dbReference type="NCBI Taxonomy" id="204891"/>
    <lineage>
        <taxon>Bacteria</taxon>
        <taxon>Bacillati</taxon>
        <taxon>Actinomycetota</taxon>
        <taxon>Actinomycetes</taxon>
        <taxon>Mycobacteriales</taxon>
        <taxon>Nocardiaceae</taxon>
        <taxon>Nocardia</taxon>
    </lineage>
</organism>
<name>A0ABX8RYD8_NOCIO</name>
<evidence type="ECO:0000313" key="4">
    <source>
        <dbReference type="Proteomes" id="UP000694257"/>
    </source>
</evidence>
<feature type="compositionally biased region" description="Polar residues" evidence="1">
    <location>
        <begin position="211"/>
        <end position="222"/>
    </location>
</feature>
<keyword evidence="4" id="KW-1185">Reference proteome</keyword>
<protein>
    <submittedName>
        <fullName evidence="3">PPE family protein</fullName>
    </submittedName>
</protein>
<reference evidence="3 4" key="1">
    <citation type="submission" date="2021-07" db="EMBL/GenBank/DDBJ databases">
        <title>Whole Genome Sequence of Nocardia Iowensis.</title>
        <authorList>
            <person name="Lamm A."/>
            <person name="Collins-Fairclough A.M."/>
            <person name="Bunk B."/>
            <person name="Sproer C."/>
        </authorList>
    </citation>
    <scope>NUCLEOTIDE SEQUENCE [LARGE SCALE GENOMIC DNA]</scope>
    <source>
        <strain evidence="3 4">NRRL 5646</strain>
    </source>
</reference>
<dbReference type="Pfam" id="PF00823">
    <property type="entry name" value="PPE"/>
    <property type="match status" value="1"/>
</dbReference>